<keyword evidence="4" id="KW-0813">Transport</keyword>
<dbReference type="InterPro" id="IPR010908">
    <property type="entry name" value="Longin_dom"/>
</dbReference>
<dbReference type="PANTHER" id="PTHR46258:SF2">
    <property type="entry name" value="VESICLE-TRAFFICKING PROTEIN SEC22C"/>
    <property type="match status" value="1"/>
</dbReference>
<dbReference type="SMART" id="SM01270">
    <property type="entry name" value="Longin"/>
    <property type="match status" value="1"/>
</dbReference>
<evidence type="ECO:0000256" key="9">
    <source>
        <dbReference type="ARBA" id="ARBA00022989"/>
    </source>
</evidence>
<dbReference type="GO" id="GO:0015031">
    <property type="term" value="P:protein transport"/>
    <property type="evidence" value="ECO:0007669"/>
    <property type="project" value="UniProtKB-KW"/>
</dbReference>
<dbReference type="GO" id="GO:0005789">
    <property type="term" value="C:endoplasmic reticulum membrane"/>
    <property type="evidence" value="ECO:0007669"/>
    <property type="project" value="UniProtKB-SubCell"/>
</dbReference>
<dbReference type="PANTHER" id="PTHR46258">
    <property type="entry name" value="LONGIN DOMAIN-CONTAINING PROTEIN"/>
    <property type="match status" value="1"/>
</dbReference>
<dbReference type="CDD" id="cd14824">
    <property type="entry name" value="Longin"/>
    <property type="match status" value="1"/>
</dbReference>
<evidence type="ECO:0000256" key="10">
    <source>
        <dbReference type="ARBA" id="ARBA00023136"/>
    </source>
</evidence>
<gene>
    <name evidence="13" type="ORF">DNTS_029685</name>
</gene>
<comment type="subcellular location">
    <subcellularLocation>
        <location evidence="2">Endoplasmic reticulum membrane</location>
        <topology evidence="2">Multi-pass membrane protein</topology>
    </subcellularLocation>
</comment>
<comment type="function">
    <text evidence="1">May be involved in vesicle transport between the ER and the Golgi complex.</text>
</comment>
<evidence type="ECO:0000313" key="13">
    <source>
        <dbReference type="EMBL" id="TRY99318.1"/>
    </source>
</evidence>
<evidence type="ECO:0000256" key="11">
    <source>
        <dbReference type="SAM" id="Phobius"/>
    </source>
</evidence>
<comment type="similarity">
    <text evidence="3">Belongs to the synaptobrevin family.</text>
</comment>
<dbReference type="AlphaFoldDB" id="A0A553RAV2"/>
<dbReference type="SUPFAM" id="SSF64356">
    <property type="entry name" value="SNARE-like"/>
    <property type="match status" value="1"/>
</dbReference>
<evidence type="ECO:0000256" key="6">
    <source>
        <dbReference type="ARBA" id="ARBA00022824"/>
    </source>
</evidence>
<keyword evidence="8" id="KW-0653">Protein transport</keyword>
<sequence length="357" mass="39633">MSGFSTRAKGGRSQNLAPGQFGSITLDAFIMLHKVTNSIRQRKRWCCVNHVRLFPKMTDNTVTSSAVKTTTHHSPEFLQLDNTVTQFESSEPMSKPKTQAQAQVICTWAKQVPTFLPKELKHLSFLSCEGVSYMSVCAFSLPAALAFCFLEDLRWEFTACFDNAAVALASRPYPFLEFDSAIQKLQQHYNHKGGPSLEVTLAEVQEDLKRSPPQLLTMEDVALANGAANGHVEQAAGSGQSQRLEPVSPPGILSLVLNIMCAALNLIRGDDYDSLWNVVAFLVAFLCCVCQCHLYLFHTCQKKLKSLTLLILLISCNAFLFGVRNIWQVLFHLCVACLSTLLTLHRKLLERSTDCGV</sequence>
<dbReference type="Gene3D" id="3.30.450.50">
    <property type="entry name" value="Longin domain"/>
    <property type="match status" value="1"/>
</dbReference>
<dbReference type="Pfam" id="PF13774">
    <property type="entry name" value="Longin"/>
    <property type="match status" value="1"/>
</dbReference>
<dbReference type="OrthoDB" id="1719357at2759"/>
<comment type="caution">
    <text evidence="13">The sequence shown here is derived from an EMBL/GenBank/DDBJ whole genome shotgun (WGS) entry which is preliminary data.</text>
</comment>
<dbReference type="EMBL" id="SRMA01025080">
    <property type="protein sequence ID" value="TRY99318.1"/>
    <property type="molecule type" value="Genomic_DNA"/>
</dbReference>
<dbReference type="InterPro" id="IPR043546">
    <property type="entry name" value="Sec22a/c"/>
</dbReference>
<keyword evidence="10 11" id="KW-0472">Membrane</keyword>
<evidence type="ECO:0000256" key="5">
    <source>
        <dbReference type="ARBA" id="ARBA00022692"/>
    </source>
</evidence>
<keyword evidence="7" id="KW-0931">ER-Golgi transport</keyword>
<evidence type="ECO:0000256" key="4">
    <source>
        <dbReference type="ARBA" id="ARBA00022448"/>
    </source>
</evidence>
<evidence type="ECO:0000313" key="14">
    <source>
        <dbReference type="Proteomes" id="UP000316079"/>
    </source>
</evidence>
<keyword evidence="6" id="KW-0256">Endoplasmic reticulum</keyword>
<keyword evidence="14" id="KW-1185">Reference proteome</keyword>
<keyword evidence="9 11" id="KW-1133">Transmembrane helix</keyword>
<reference evidence="13 14" key="1">
    <citation type="journal article" date="2019" name="Sci. Data">
        <title>Hybrid genome assembly and annotation of Danionella translucida.</title>
        <authorList>
            <person name="Kadobianskyi M."/>
            <person name="Schulze L."/>
            <person name="Schuelke M."/>
            <person name="Judkewitz B."/>
        </authorList>
    </citation>
    <scope>NUCLEOTIDE SEQUENCE [LARGE SCALE GENOMIC DNA]</scope>
    <source>
        <strain evidence="13 14">Bolton</strain>
    </source>
</reference>
<dbReference type="Proteomes" id="UP000316079">
    <property type="component" value="Unassembled WGS sequence"/>
</dbReference>
<evidence type="ECO:0000256" key="7">
    <source>
        <dbReference type="ARBA" id="ARBA00022892"/>
    </source>
</evidence>
<evidence type="ECO:0000259" key="12">
    <source>
        <dbReference type="PROSITE" id="PS50859"/>
    </source>
</evidence>
<dbReference type="Pfam" id="PF25970">
    <property type="entry name" value="SEC22a_C"/>
    <property type="match status" value="1"/>
</dbReference>
<feature type="transmembrane region" description="Helical" evidence="11">
    <location>
        <begin position="275"/>
        <end position="297"/>
    </location>
</feature>
<evidence type="ECO:0000256" key="3">
    <source>
        <dbReference type="ARBA" id="ARBA00008025"/>
    </source>
</evidence>
<dbReference type="GO" id="GO:0006888">
    <property type="term" value="P:endoplasmic reticulum to Golgi vesicle-mediated transport"/>
    <property type="evidence" value="ECO:0007669"/>
    <property type="project" value="InterPro"/>
</dbReference>
<dbReference type="PROSITE" id="PS50859">
    <property type="entry name" value="LONGIN"/>
    <property type="match status" value="1"/>
</dbReference>
<dbReference type="InterPro" id="IPR011012">
    <property type="entry name" value="Longin-like_dom_sf"/>
</dbReference>
<dbReference type="InterPro" id="IPR059071">
    <property type="entry name" value="SEC22a-c_C"/>
</dbReference>
<keyword evidence="5 11" id="KW-0812">Transmembrane</keyword>
<evidence type="ECO:0000256" key="8">
    <source>
        <dbReference type="ARBA" id="ARBA00022927"/>
    </source>
</evidence>
<evidence type="ECO:0000256" key="2">
    <source>
        <dbReference type="ARBA" id="ARBA00004477"/>
    </source>
</evidence>
<protein>
    <recommendedName>
        <fullName evidence="12">Longin domain-containing protein</fullName>
    </recommendedName>
</protein>
<organism evidence="13 14">
    <name type="scientific">Danionella cerebrum</name>
    <dbReference type="NCBI Taxonomy" id="2873325"/>
    <lineage>
        <taxon>Eukaryota</taxon>
        <taxon>Metazoa</taxon>
        <taxon>Chordata</taxon>
        <taxon>Craniata</taxon>
        <taxon>Vertebrata</taxon>
        <taxon>Euteleostomi</taxon>
        <taxon>Actinopterygii</taxon>
        <taxon>Neopterygii</taxon>
        <taxon>Teleostei</taxon>
        <taxon>Ostariophysi</taxon>
        <taxon>Cypriniformes</taxon>
        <taxon>Danionidae</taxon>
        <taxon>Danioninae</taxon>
        <taxon>Danionella</taxon>
    </lineage>
</organism>
<feature type="domain" description="Longin" evidence="12">
    <location>
        <begin position="122"/>
        <end position="182"/>
    </location>
</feature>
<feature type="transmembrane region" description="Helical" evidence="11">
    <location>
        <begin position="304"/>
        <end position="320"/>
    </location>
</feature>
<evidence type="ECO:0000256" key="1">
    <source>
        <dbReference type="ARBA" id="ARBA00003595"/>
    </source>
</evidence>
<name>A0A553RAV2_9TELE</name>
<accession>A0A553RAV2</accession>
<proteinExistence type="inferred from homology"/>
<dbReference type="STRING" id="623744.A0A553RAV2"/>